<dbReference type="NCBIfam" id="TIGR00380">
    <property type="entry name" value="cobal_cbiB"/>
    <property type="match status" value="1"/>
</dbReference>
<evidence type="ECO:0000256" key="6">
    <source>
        <dbReference type="ARBA" id="ARBA00022692"/>
    </source>
</evidence>
<keyword evidence="6 9" id="KW-0812">Transmembrane</keyword>
<name>A0ABM9PIX2_9FLAO</name>
<reference evidence="10 11" key="1">
    <citation type="submission" date="2024-05" db="EMBL/GenBank/DDBJ databases">
        <authorList>
            <person name="Duchaud E."/>
        </authorList>
    </citation>
    <scope>NUCLEOTIDE SEQUENCE [LARGE SCALE GENOMIC DNA]</scope>
    <source>
        <strain evidence="10">Ena-SAMPLE-TAB-13-05-2024-13:56:06:370-140305</strain>
    </source>
</reference>
<feature type="transmembrane region" description="Helical" evidence="9">
    <location>
        <begin position="154"/>
        <end position="172"/>
    </location>
</feature>
<dbReference type="PANTHER" id="PTHR34308">
    <property type="entry name" value="COBALAMIN BIOSYNTHESIS PROTEIN CBIB"/>
    <property type="match status" value="1"/>
</dbReference>
<evidence type="ECO:0000256" key="1">
    <source>
        <dbReference type="ARBA" id="ARBA00004651"/>
    </source>
</evidence>
<keyword evidence="7 9" id="KW-1133">Transmembrane helix</keyword>
<evidence type="ECO:0000256" key="3">
    <source>
        <dbReference type="ARBA" id="ARBA00006263"/>
    </source>
</evidence>
<accession>A0ABM9PIX2</accession>
<keyword evidence="11" id="KW-1185">Reference proteome</keyword>
<proteinExistence type="inferred from homology"/>
<dbReference type="HAMAP" id="MF_00024">
    <property type="entry name" value="CobD_CbiB"/>
    <property type="match status" value="1"/>
</dbReference>
<protein>
    <recommendedName>
        <fullName evidence="9">Cobalamin biosynthesis protein CobD</fullName>
    </recommendedName>
</protein>
<keyword evidence="8 9" id="KW-0472">Membrane</keyword>
<evidence type="ECO:0000256" key="4">
    <source>
        <dbReference type="ARBA" id="ARBA00022475"/>
    </source>
</evidence>
<dbReference type="Pfam" id="PF03186">
    <property type="entry name" value="CobD_Cbib"/>
    <property type="match status" value="1"/>
</dbReference>
<evidence type="ECO:0000313" key="10">
    <source>
        <dbReference type="EMBL" id="CAL2105575.1"/>
    </source>
</evidence>
<feature type="transmembrane region" description="Helical" evidence="9">
    <location>
        <begin position="50"/>
        <end position="72"/>
    </location>
</feature>
<keyword evidence="5 9" id="KW-0169">Cobalamin biosynthesis</keyword>
<dbReference type="InterPro" id="IPR004485">
    <property type="entry name" value="Cobalamin_biosynth_CobD/CbiB"/>
</dbReference>
<evidence type="ECO:0000256" key="8">
    <source>
        <dbReference type="ARBA" id="ARBA00023136"/>
    </source>
</evidence>
<comment type="similarity">
    <text evidence="3 9">Belongs to the CobD/CbiB family.</text>
</comment>
<comment type="subcellular location">
    <subcellularLocation>
        <location evidence="1 9">Cell membrane</location>
        <topology evidence="1 9">Multi-pass membrane protein</topology>
    </subcellularLocation>
</comment>
<comment type="pathway">
    <text evidence="2 9">Cofactor biosynthesis; adenosylcobalamin biosynthesis.</text>
</comment>
<feature type="transmembrane region" description="Helical" evidence="9">
    <location>
        <begin position="289"/>
        <end position="308"/>
    </location>
</feature>
<comment type="caution">
    <text evidence="9">Lacks conserved residue(s) required for the propagation of feature annotation.</text>
</comment>
<dbReference type="EMBL" id="CAXJRC010000007">
    <property type="protein sequence ID" value="CAL2105575.1"/>
    <property type="molecule type" value="Genomic_DNA"/>
</dbReference>
<gene>
    <name evidence="9 10" type="primary">cobD</name>
    <name evidence="10" type="ORF">T190115A13A_160108</name>
</gene>
<evidence type="ECO:0000256" key="7">
    <source>
        <dbReference type="ARBA" id="ARBA00022989"/>
    </source>
</evidence>
<evidence type="ECO:0000256" key="2">
    <source>
        <dbReference type="ARBA" id="ARBA00004953"/>
    </source>
</evidence>
<sequence>MELVLFLLPLGIAYVLDLAFGDPRWLPHPIRLFGNLIAFGERKLNRGNSLFTKGMVLTLILTISTFLTFYLIQFLLKPYPIIYIIVQSIFLFYAIANKSLIQEGKAVFDELDKGILQGRKRLSWIVGRDTSQLNEQQIKTAVFETLSENLSDGVIAPLFYYAILGIPGAMLYKMVNTLDSMIGYKSERYFYFGKFAAKLDDVLNYIPARITAILMLVVTGKPHKLFTVFKEGKKHASPNAGYPEAALAIILNCRFGGPNYYHGKLVEKPYIGYHNRELKDSEFKTVARINHTTTLLFVISIAILHLLLLT</sequence>
<dbReference type="RefSeq" id="WP_348737393.1">
    <property type="nucleotide sequence ID" value="NZ_CAXJRC010000007.1"/>
</dbReference>
<dbReference type="PANTHER" id="PTHR34308:SF1">
    <property type="entry name" value="COBALAMIN BIOSYNTHESIS PROTEIN CBIB"/>
    <property type="match status" value="1"/>
</dbReference>
<organism evidence="10 11">
    <name type="scientific">Tenacibaculum vairaonense</name>
    <dbReference type="NCBI Taxonomy" id="3137860"/>
    <lineage>
        <taxon>Bacteria</taxon>
        <taxon>Pseudomonadati</taxon>
        <taxon>Bacteroidota</taxon>
        <taxon>Flavobacteriia</taxon>
        <taxon>Flavobacteriales</taxon>
        <taxon>Flavobacteriaceae</taxon>
        <taxon>Tenacibaculum</taxon>
    </lineage>
</organism>
<dbReference type="Proteomes" id="UP001497602">
    <property type="component" value="Unassembled WGS sequence"/>
</dbReference>
<evidence type="ECO:0000313" key="11">
    <source>
        <dbReference type="Proteomes" id="UP001497602"/>
    </source>
</evidence>
<comment type="function">
    <text evidence="9">Converts cobyric acid to cobinamide by the addition of aminopropanol on the F carboxylic group.</text>
</comment>
<evidence type="ECO:0000256" key="5">
    <source>
        <dbReference type="ARBA" id="ARBA00022573"/>
    </source>
</evidence>
<evidence type="ECO:0000256" key="9">
    <source>
        <dbReference type="HAMAP-Rule" id="MF_00024"/>
    </source>
</evidence>
<keyword evidence="4 9" id="KW-1003">Cell membrane</keyword>
<comment type="caution">
    <text evidence="10">The sequence shown here is derived from an EMBL/GenBank/DDBJ whole genome shotgun (WGS) entry which is preliminary data.</text>
</comment>
<feature type="transmembrane region" description="Helical" evidence="9">
    <location>
        <begin position="79"/>
        <end position="96"/>
    </location>
</feature>